<evidence type="ECO:0000256" key="13">
    <source>
        <dbReference type="PROSITE-ProRule" id="PRU00175"/>
    </source>
</evidence>
<accession>A0A151UAA9</accession>
<reference evidence="16 17" key="1">
    <citation type="journal article" date="2012" name="Nat. Biotechnol.">
        <title>Draft genome sequence of pigeonpea (Cajanus cajan), an orphan legume crop of resource-poor farmers.</title>
        <authorList>
            <person name="Varshney R.K."/>
            <person name="Chen W."/>
            <person name="Li Y."/>
            <person name="Bharti A.K."/>
            <person name="Saxena R.K."/>
            <person name="Schlueter J.A."/>
            <person name="Donoghue M.T."/>
            <person name="Azam S."/>
            <person name="Fan G."/>
            <person name="Whaley A.M."/>
            <person name="Farmer A.D."/>
            <person name="Sheridan J."/>
            <person name="Iwata A."/>
            <person name="Tuteja R."/>
            <person name="Penmetsa R.V."/>
            <person name="Wu W."/>
            <person name="Upadhyaya H.D."/>
            <person name="Yang S.P."/>
            <person name="Shah T."/>
            <person name="Saxena K.B."/>
            <person name="Michael T."/>
            <person name="McCombie W.R."/>
            <person name="Yang B."/>
            <person name="Zhang G."/>
            <person name="Yang H."/>
            <person name="Wang J."/>
            <person name="Spillane C."/>
            <person name="Cook D.R."/>
            <person name="May G.D."/>
            <person name="Xu X."/>
            <person name="Jackson S.A."/>
        </authorList>
    </citation>
    <scope>NUCLEOTIDE SEQUENCE [LARGE SCALE GENOMIC DNA]</scope>
    <source>
        <strain evidence="17">cv. Asha</strain>
    </source>
</reference>
<dbReference type="PANTHER" id="PTHR11685">
    <property type="entry name" value="RBR FAMILY RING FINGER AND IBR DOMAIN-CONTAINING"/>
    <property type="match status" value="1"/>
</dbReference>
<dbReference type="InterPro" id="IPR013083">
    <property type="entry name" value="Znf_RING/FYVE/PHD"/>
</dbReference>
<dbReference type="AlphaFoldDB" id="A0A151UAA9"/>
<comment type="catalytic activity">
    <reaction evidence="1">
        <text>[E2 ubiquitin-conjugating enzyme]-S-ubiquitinyl-L-cysteine + [acceptor protein]-L-lysine = [E2 ubiquitin-conjugating enzyme]-L-cysteine + [acceptor protein]-N(6)-ubiquitinyl-L-lysine.</text>
        <dbReference type="EC" id="2.3.2.31"/>
    </reaction>
</comment>
<evidence type="ECO:0000259" key="14">
    <source>
        <dbReference type="PROSITE" id="PS50089"/>
    </source>
</evidence>
<evidence type="ECO:0000256" key="1">
    <source>
        <dbReference type="ARBA" id="ARBA00001798"/>
    </source>
</evidence>
<dbReference type="STRING" id="3821.A0A151UAA9"/>
<dbReference type="EMBL" id="CM003603">
    <property type="protein sequence ID" value="KYP76131.1"/>
    <property type="molecule type" value="Genomic_DNA"/>
</dbReference>
<keyword evidence="9" id="KW-0677">Repeat</keyword>
<evidence type="ECO:0000256" key="11">
    <source>
        <dbReference type="ARBA" id="ARBA00022786"/>
    </source>
</evidence>
<dbReference type="PROSITE" id="PS50089">
    <property type="entry name" value="ZF_RING_2"/>
    <property type="match status" value="1"/>
</dbReference>
<dbReference type="SMART" id="SM00647">
    <property type="entry name" value="IBR"/>
    <property type="match status" value="2"/>
</dbReference>
<comment type="cofactor">
    <cofactor evidence="2">
        <name>Zn(2+)</name>
        <dbReference type="ChEBI" id="CHEBI:29105"/>
    </cofactor>
</comment>
<dbReference type="InterPro" id="IPR001841">
    <property type="entry name" value="Znf_RING"/>
</dbReference>
<evidence type="ECO:0000259" key="15">
    <source>
        <dbReference type="PROSITE" id="PS51873"/>
    </source>
</evidence>
<evidence type="ECO:0000256" key="10">
    <source>
        <dbReference type="ARBA" id="ARBA00022771"/>
    </source>
</evidence>
<dbReference type="Gramene" id="C.cajan_19774.t">
    <property type="protein sequence ID" value="C.cajan_19774.t"/>
    <property type="gene ID" value="C.cajan_19774"/>
</dbReference>
<organism evidence="16 17">
    <name type="scientific">Cajanus cajan</name>
    <name type="common">Pigeon pea</name>
    <name type="synonym">Cajanus indicus</name>
    <dbReference type="NCBI Taxonomy" id="3821"/>
    <lineage>
        <taxon>Eukaryota</taxon>
        <taxon>Viridiplantae</taxon>
        <taxon>Streptophyta</taxon>
        <taxon>Embryophyta</taxon>
        <taxon>Tracheophyta</taxon>
        <taxon>Spermatophyta</taxon>
        <taxon>Magnoliopsida</taxon>
        <taxon>eudicotyledons</taxon>
        <taxon>Gunneridae</taxon>
        <taxon>Pentapetalae</taxon>
        <taxon>rosids</taxon>
        <taxon>fabids</taxon>
        <taxon>Fabales</taxon>
        <taxon>Fabaceae</taxon>
        <taxon>Papilionoideae</taxon>
        <taxon>50 kb inversion clade</taxon>
        <taxon>NPAAA clade</taxon>
        <taxon>indigoferoid/millettioid clade</taxon>
        <taxon>Phaseoleae</taxon>
        <taxon>Cajanus</taxon>
    </lineage>
</organism>
<comment type="similarity">
    <text evidence="5">Belongs to the RBR family. Ariadne subfamily.</text>
</comment>
<evidence type="ECO:0000256" key="9">
    <source>
        <dbReference type="ARBA" id="ARBA00022737"/>
    </source>
</evidence>
<protein>
    <recommendedName>
        <fullName evidence="6">RBR-type E3 ubiquitin transferase</fullName>
        <ecNumber evidence="6">2.3.2.31</ecNumber>
    </recommendedName>
</protein>
<dbReference type="Pfam" id="PF01485">
    <property type="entry name" value="IBR"/>
    <property type="match status" value="2"/>
</dbReference>
<dbReference type="Gene3D" id="3.30.40.10">
    <property type="entry name" value="Zinc/RING finger domain, C3HC4 (zinc finger)"/>
    <property type="match status" value="1"/>
</dbReference>
<keyword evidence="11" id="KW-0833">Ubl conjugation pathway</keyword>
<dbReference type="GO" id="GO:0061630">
    <property type="term" value="F:ubiquitin protein ligase activity"/>
    <property type="evidence" value="ECO:0007669"/>
    <property type="project" value="UniProtKB-EC"/>
</dbReference>
<comment type="function">
    <text evidence="3">Might act as an E3 ubiquitin-protein ligase, or as part of E3 complex, which accepts ubiquitin from specific E2 ubiquitin-conjugating enzymes and then transfers it to substrates.</text>
</comment>
<feature type="domain" description="RING-type" evidence="14">
    <location>
        <begin position="5"/>
        <end position="52"/>
    </location>
</feature>
<dbReference type="InterPro" id="IPR002867">
    <property type="entry name" value="IBR_dom"/>
</dbReference>
<evidence type="ECO:0000256" key="6">
    <source>
        <dbReference type="ARBA" id="ARBA00012251"/>
    </source>
</evidence>
<dbReference type="Proteomes" id="UP000075243">
    <property type="component" value="Chromosome 1"/>
</dbReference>
<evidence type="ECO:0000256" key="7">
    <source>
        <dbReference type="ARBA" id="ARBA00022679"/>
    </source>
</evidence>
<dbReference type="InterPro" id="IPR044066">
    <property type="entry name" value="TRIAD_supradom"/>
</dbReference>
<evidence type="ECO:0000256" key="3">
    <source>
        <dbReference type="ARBA" id="ARBA00003976"/>
    </source>
</evidence>
<keyword evidence="17" id="KW-1185">Reference proteome</keyword>
<evidence type="ECO:0000256" key="12">
    <source>
        <dbReference type="ARBA" id="ARBA00022833"/>
    </source>
</evidence>
<dbReference type="CDD" id="cd22582">
    <property type="entry name" value="BRcat_RBR_unk"/>
    <property type="match status" value="1"/>
</dbReference>
<keyword evidence="12" id="KW-0862">Zinc</keyword>
<evidence type="ECO:0000256" key="5">
    <source>
        <dbReference type="ARBA" id="ARBA00005884"/>
    </source>
</evidence>
<dbReference type="EC" id="2.3.2.31" evidence="6"/>
<dbReference type="CDD" id="cd22584">
    <property type="entry name" value="Rcat_RBR_unk"/>
    <property type="match status" value="1"/>
</dbReference>
<dbReference type="FunFam" id="3.30.40.10:FF:000230">
    <property type="entry name" value="RBR-type E3 ubiquitin transferase"/>
    <property type="match status" value="1"/>
</dbReference>
<feature type="domain" description="RING-type" evidence="15">
    <location>
        <begin position="1"/>
        <end position="200"/>
    </location>
</feature>
<name>A0A151UAA9_CAJCA</name>
<dbReference type="SUPFAM" id="SSF57850">
    <property type="entry name" value="RING/U-box"/>
    <property type="match status" value="3"/>
</dbReference>
<dbReference type="InterPro" id="IPR031127">
    <property type="entry name" value="E3_UB_ligase_RBR"/>
</dbReference>
<feature type="non-terminal residue" evidence="16">
    <location>
        <position position="1"/>
    </location>
</feature>
<dbReference type="GO" id="GO:0016567">
    <property type="term" value="P:protein ubiquitination"/>
    <property type="evidence" value="ECO:0007669"/>
    <property type="project" value="UniProtKB-UniPathway"/>
</dbReference>
<dbReference type="UniPathway" id="UPA00143"/>
<dbReference type="PROSITE" id="PS00518">
    <property type="entry name" value="ZF_RING_1"/>
    <property type="match status" value="1"/>
</dbReference>
<evidence type="ECO:0000256" key="4">
    <source>
        <dbReference type="ARBA" id="ARBA00004906"/>
    </source>
</evidence>
<dbReference type="OMA" id="KCSHFYC"/>
<dbReference type="GO" id="GO:0008270">
    <property type="term" value="F:zinc ion binding"/>
    <property type="evidence" value="ECO:0007669"/>
    <property type="project" value="UniProtKB-KW"/>
</dbReference>
<proteinExistence type="inferred from homology"/>
<keyword evidence="10 13" id="KW-0863">Zinc-finger</keyword>
<evidence type="ECO:0000313" key="16">
    <source>
        <dbReference type="EMBL" id="KYP76131.1"/>
    </source>
</evidence>
<dbReference type="InterPro" id="IPR017907">
    <property type="entry name" value="Znf_RING_CS"/>
</dbReference>
<comment type="pathway">
    <text evidence="4">Protein modification; protein ubiquitination.</text>
</comment>
<keyword evidence="8" id="KW-0479">Metal-binding</keyword>
<evidence type="ECO:0000256" key="8">
    <source>
        <dbReference type="ARBA" id="ARBA00022723"/>
    </source>
</evidence>
<evidence type="ECO:0000256" key="2">
    <source>
        <dbReference type="ARBA" id="ARBA00001947"/>
    </source>
</evidence>
<sequence>SPFVCGICFDYKPVSDMLHGKCNHPFCTLCISKHVATQIHQNILKVNCPYPNCHVELEPQFFHAILPAEVVVRWETARCESLLVGLEKTYCPYKDCSVLLVNDGGEVVTSAECPSCHRLFCAQCKVPWHGSMSCQDFQMKTNMDEKELDKLAEGENWQKCPQCNMFVQRREGCEHITCRCGCNFCYCCGENWRFGHLCKI</sequence>
<keyword evidence="7" id="KW-0808">Transferase</keyword>
<gene>
    <name evidence="16" type="ORF">KK1_020356</name>
</gene>
<dbReference type="PROSITE" id="PS51873">
    <property type="entry name" value="TRIAD"/>
    <property type="match status" value="1"/>
</dbReference>
<dbReference type="Gene3D" id="1.20.120.1750">
    <property type="match status" value="1"/>
</dbReference>
<evidence type="ECO:0000313" key="17">
    <source>
        <dbReference type="Proteomes" id="UP000075243"/>
    </source>
</evidence>